<accession>A0ABY6N500</accession>
<reference evidence="2" key="1">
    <citation type="submission" date="2022-06" db="EMBL/GenBank/DDBJ databases">
        <title>Alkalimarinus sp. nov., isolated from gut of a Alitta virens.</title>
        <authorList>
            <person name="Yang A.I."/>
            <person name="Shin N.-R."/>
        </authorList>
    </citation>
    <scope>NUCLEOTIDE SEQUENCE</scope>
    <source>
        <strain evidence="2">A2M4</strain>
    </source>
</reference>
<dbReference type="RefSeq" id="WP_265048601.1">
    <property type="nucleotide sequence ID" value="NZ_CP100390.1"/>
</dbReference>
<dbReference type="InterPro" id="IPR009875">
    <property type="entry name" value="PilZ_domain"/>
</dbReference>
<name>A0ABY6N500_9ALTE</name>
<keyword evidence="3" id="KW-1185">Reference proteome</keyword>
<dbReference type="Gene3D" id="2.40.10.220">
    <property type="entry name" value="predicted glycosyltransferase like domains"/>
    <property type="match status" value="1"/>
</dbReference>
<feature type="domain" description="PilZ" evidence="1">
    <location>
        <begin position="10"/>
        <end position="126"/>
    </location>
</feature>
<dbReference type="Proteomes" id="UP001163739">
    <property type="component" value="Chromosome"/>
</dbReference>
<evidence type="ECO:0000313" key="3">
    <source>
        <dbReference type="Proteomes" id="UP001163739"/>
    </source>
</evidence>
<organism evidence="2 3">
    <name type="scientific">Alkalimarinus alittae</name>
    <dbReference type="NCBI Taxonomy" id="2961619"/>
    <lineage>
        <taxon>Bacteria</taxon>
        <taxon>Pseudomonadati</taxon>
        <taxon>Pseudomonadota</taxon>
        <taxon>Gammaproteobacteria</taxon>
        <taxon>Alteromonadales</taxon>
        <taxon>Alteromonadaceae</taxon>
        <taxon>Alkalimarinus</taxon>
    </lineage>
</organism>
<protein>
    <submittedName>
        <fullName evidence="2">PilZ domain-containing protein</fullName>
    </submittedName>
</protein>
<evidence type="ECO:0000259" key="1">
    <source>
        <dbReference type="Pfam" id="PF07238"/>
    </source>
</evidence>
<dbReference type="SUPFAM" id="SSF141371">
    <property type="entry name" value="PilZ domain-like"/>
    <property type="match status" value="1"/>
</dbReference>
<evidence type="ECO:0000313" key="2">
    <source>
        <dbReference type="EMBL" id="UZE97120.1"/>
    </source>
</evidence>
<sequence>MDTDSTKKNLRHYSRIKAQLQAKVLKDTDVLVNVDIANLSRAGMMLTCDNSTLNKLLPNTTPIVPSKPVQVAIEFTVPVVATQSVLVKTRCNIVYTRRLSRDSFQVGLEFDSVENNGYSYINQYIDAQQKAG</sequence>
<gene>
    <name evidence="2" type="ORF">NKI27_05060</name>
</gene>
<dbReference type="EMBL" id="CP100390">
    <property type="protein sequence ID" value="UZE97120.1"/>
    <property type="molecule type" value="Genomic_DNA"/>
</dbReference>
<proteinExistence type="predicted"/>
<dbReference type="Pfam" id="PF07238">
    <property type="entry name" value="PilZ"/>
    <property type="match status" value="1"/>
</dbReference>